<dbReference type="RefSeq" id="WP_128219528.1">
    <property type="nucleotide sequence ID" value="NZ_CP034929.1"/>
</dbReference>
<dbReference type="InterPro" id="IPR052513">
    <property type="entry name" value="Thioester_dehydratase-like"/>
</dbReference>
<organism evidence="2 3">
    <name type="scientific">Nocardioides yefusunii</name>
    <dbReference type="NCBI Taxonomy" id="2500546"/>
    <lineage>
        <taxon>Bacteria</taxon>
        <taxon>Bacillati</taxon>
        <taxon>Actinomycetota</taxon>
        <taxon>Actinomycetes</taxon>
        <taxon>Propionibacteriales</taxon>
        <taxon>Nocardioidaceae</taxon>
        <taxon>Nocardioides</taxon>
    </lineage>
</organism>
<name>A0ABW1QWS6_9ACTN</name>
<evidence type="ECO:0000259" key="1">
    <source>
        <dbReference type="Pfam" id="PF01796"/>
    </source>
</evidence>
<dbReference type="InterPro" id="IPR012340">
    <property type="entry name" value="NA-bd_OB-fold"/>
</dbReference>
<proteinExistence type="predicted"/>
<evidence type="ECO:0000313" key="3">
    <source>
        <dbReference type="Proteomes" id="UP001596098"/>
    </source>
</evidence>
<dbReference type="PANTHER" id="PTHR34075:SF5">
    <property type="entry name" value="BLR3430 PROTEIN"/>
    <property type="match status" value="1"/>
</dbReference>
<protein>
    <submittedName>
        <fullName evidence="2">Zn-ribbon domain-containing OB-fold protein</fullName>
    </submittedName>
</protein>
<dbReference type="Proteomes" id="UP001596098">
    <property type="component" value="Unassembled WGS sequence"/>
</dbReference>
<dbReference type="InterPro" id="IPR002878">
    <property type="entry name" value="ChsH2_C"/>
</dbReference>
<evidence type="ECO:0000313" key="2">
    <source>
        <dbReference type="EMBL" id="MFC6152838.1"/>
    </source>
</evidence>
<feature type="domain" description="ChsH2 C-terminal OB-fold" evidence="1">
    <location>
        <begin position="50"/>
        <end position="117"/>
    </location>
</feature>
<dbReference type="Pfam" id="PF01796">
    <property type="entry name" value="OB_ChsH2_C"/>
    <property type="match status" value="1"/>
</dbReference>
<comment type="caution">
    <text evidence="2">The sequence shown here is derived from an EMBL/GenBank/DDBJ whole genome shotgun (WGS) entry which is preliminary data.</text>
</comment>
<dbReference type="SUPFAM" id="SSF50249">
    <property type="entry name" value="Nucleic acid-binding proteins"/>
    <property type="match status" value="1"/>
</dbReference>
<dbReference type="EMBL" id="JBHSQI010000002">
    <property type="protein sequence ID" value="MFC6152838.1"/>
    <property type="molecule type" value="Genomic_DNA"/>
</dbReference>
<keyword evidence="3" id="KW-1185">Reference proteome</keyword>
<sequence length="138" mass="14442">MSTRPARSTDTLQDPLVLVGSRCATCGNVAFPTAVRCHRCSAGDCEPLPLATSGVVWAATVQRFAPKSPPYVPPAEGFTPFAVGYVELPDGVRVEAVIDCGPDPDPHALAGTEVELVATLPVPRFATVPTTPTEESAR</sequence>
<dbReference type="PANTHER" id="PTHR34075">
    <property type="entry name" value="BLR3430 PROTEIN"/>
    <property type="match status" value="1"/>
</dbReference>
<reference evidence="3" key="1">
    <citation type="journal article" date="2019" name="Int. J. Syst. Evol. Microbiol.">
        <title>The Global Catalogue of Microorganisms (GCM) 10K type strain sequencing project: providing services to taxonomists for standard genome sequencing and annotation.</title>
        <authorList>
            <consortium name="The Broad Institute Genomics Platform"/>
            <consortium name="The Broad Institute Genome Sequencing Center for Infectious Disease"/>
            <person name="Wu L."/>
            <person name="Ma J."/>
        </authorList>
    </citation>
    <scope>NUCLEOTIDE SEQUENCE [LARGE SCALE GENOMIC DNA]</scope>
    <source>
        <strain evidence="3">DFY28</strain>
    </source>
</reference>
<gene>
    <name evidence="2" type="ORF">ACFPWU_04045</name>
</gene>
<accession>A0ABW1QWS6</accession>